<dbReference type="SMART" id="SM00412">
    <property type="entry name" value="Cu_FIST"/>
    <property type="match status" value="1"/>
</dbReference>
<keyword evidence="2" id="KW-0479">Metal-binding</keyword>
<accession>A0ABR1MXA9</accession>
<dbReference type="SUPFAM" id="SSF57879">
    <property type="entry name" value="Zinc domain conserved in yeast copper-regulated transcription factors"/>
    <property type="match status" value="1"/>
</dbReference>
<dbReference type="InterPro" id="IPR036395">
    <property type="entry name" value="Cu_fist_DNA-bd_dom_sf"/>
</dbReference>
<evidence type="ECO:0000313" key="11">
    <source>
        <dbReference type="Proteomes" id="UP001367316"/>
    </source>
</evidence>
<evidence type="ECO:0000256" key="7">
    <source>
        <dbReference type="ARBA" id="ARBA00023242"/>
    </source>
</evidence>
<feature type="region of interest" description="Disordered" evidence="8">
    <location>
        <begin position="184"/>
        <end position="242"/>
    </location>
</feature>
<keyword evidence="7" id="KW-0539">Nucleus</keyword>
<evidence type="ECO:0000256" key="1">
    <source>
        <dbReference type="ARBA" id="ARBA00004123"/>
    </source>
</evidence>
<dbReference type="PROSITE" id="PS50073">
    <property type="entry name" value="COPPER_FIST_2"/>
    <property type="match status" value="1"/>
</dbReference>
<evidence type="ECO:0000256" key="8">
    <source>
        <dbReference type="SAM" id="MobiDB-lite"/>
    </source>
</evidence>
<keyword evidence="11" id="KW-1185">Reference proteome</keyword>
<name>A0ABR1MXA9_9PEZI</name>
<feature type="domain" description="Copper-fist" evidence="9">
    <location>
        <begin position="126"/>
        <end position="154"/>
    </location>
</feature>
<dbReference type="SMART" id="SM01090">
    <property type="entry name" value="Copper-fist"/>
    <property type="match status" value="1"/>
</dbReference>
<gene>
    <name evidence="10" type="ORF">JOL62DRAFT_337121</name>
</gene>
<evidence type="ECO:0000256" key="3">
    <source>
        <dbReference type="ARBA" id="ARBA00022833"/>
    </source>
</evidence>
<dbReference type="InterPro" id="IPR001083">
    <property type="entry name" value="Cu_fist_DNA-bd_dom"/>
</dbReference>
<dbReference type="PANTHER" id="PTHR28088">
    <property type="entry name" value="TRANSCRIPTIONAL ACTIVATOR HAA1-RELATED"/>
    <property type="match status" value="1"/>
</dbReference>
<evidence type="ECO:0000259" key="9">
    <source>
        <dbReference type="PROSITE" id="PS50073"/>
    </source>
</evidence>
<evidence type="ECO:0000256" key="5">
    <source>
        <dbReference type="ARBA" id="ARBA00023015"/>
    </source>
</evidence>
<dbReference type="Pfam" id="PF00649">
    <property type="entry name" value="Copper-fist"/>
    <property type="match status" value="1"/>
</dbReference>
<sequence length="242" mass="27201">MDGWMDECVCVVVERSDIYAWNEEIWARAGTAKGACLIRHKNLLRCITTTTALRLRPSRFYRDAASKVTAAHCSTHESPRRRRPAGVCQCSAFVKLNSISQSIRQSVSHFVSPPVDPRLSVCLISGPCIRGHRSTSCNHKDRLLLEVRKPGRPLSSCPHLGGNCSCERLVINYTIPRYLLVAGTPPRLKRPSKQPKTNPNHAAPKSRLRPPVLHLMNTILQHPRTKTRPTLSPSPARRLRDR</sequence>
<dbReference type="EMBL" id="JBBPBF010000048">
    <property type="protein sequence ID" value="KAK7606444.1"/>
    <property type="molecule type" value="Genomic_DNA"/>
</dbReference>
<keyword evidence="6" id="KW-0804">Transcription</keyword>
<keyword evidence="4" id="KW-0186">Copper</keyword>
<dbReference type="InterPro" id="IPR051763">
    <property type="entry name" value="Copper_Homeo_Regul"/>
</dbReference>
<keyword evidence="3" id="KW-0862">Zinc</keyword>
<dbReference type="PANTHER" id="PTHR28088:SF9">
    <property type="entry name" value="TRANSCRIPTION FACTOR GRISEA, PUTATIVE (AFU_ORTHOLOGUE AFUA_1G13190)-RELATED"/>
    <property type="match status" value="1"/>
</dbReference>
<dbReference type="Gene3D" id="3.90.430.10">
    <property type="entry name" value="Copper fist DNA-binding domain"/>
    <property type="match status" value="1"/>
</dbReference>
<reference evidence="10 11" key="1">
    <citation type="submission" date="2024-04" db="EMBL/GenBank/DDBJ databases">
        <title>Phyllosticta paracitricarpa is synonymous to the EU quarantine fungus P. citricarpa based on phylogenomic analyses.</title>
        <authorList>
            <consortium name="Lawrence Berkeley National Laboratory"/>
            <person name="Van ingen-buijs V.A."/>
            <person name="Van westerhoven A.C."/>
            <person name="Haridas S."/>
            <person name="Skiadas P."/>
            <person name="Martin F."/>
            <person name="Groenewald J.Z."/>
            <person name="Crous P.W."/>
            <person name="Seidl M.F."/>
        </authorList>
    </citation>
    <scope>NUCLEOTIDE SEQUENCE [LARGE SCALE GENOMIC DNA]</scope>
    <source>
        <strain evidence="10 11">CBS 141358</strain>
    </source>
</reference>
<evidence type="ECO:0000256" key="6">
    <source>
        <dbReference type="ARBA" id="ARBA00023163"/>
    </source>
</evidence>
<evidence type="ECO:0000256" key="2">
    <source>
        <dbReference type="ARBA" id="ARBA00022723"/>
    </source>
</evidence>
<evidence type="ECO:0000313" key="10">
    <source>
        <dbReference type="EMBL" id="KAK7606444.1"/>
    </source>
</evidence>
<comment type="subcellular location">
    <subcellularLocation>
        <location evidence="1">Nucleus</location>
    </subcellularLocation>
</comment>
<keyword evidence="5" id="KW-0805">Transcription regulation</keyword>
<dbReference type="PRINTS" id="PR00617">
    <property type="entry name" value="COPPERFIST"/>
</dbReference>
<organism evidence="10 11">
    <name type="scientific">Phyllosticta paracitricarpa</name>
    <dbReference type="NCBI Taxonomy" id="2016321"/>
    <lineage>
        <taxon>Eukaryota</taxon>
        <taxon>Fungi</taxon>
        <taxon>Dikarya</taxon>
        <taxon>Ascomycota</taxon>
        <taxon>Pezizomycotina</taxon>
        <taxon>Dothideomycetes</taxon>
        <taxon>Dothideomycetes incertae sedis</taxon>
        <taxon>Botryosphaeriales</taxon>
        <taxon>Phyllostictaceae</taxon>
        <taxon>Phyllosticta</taxon>
    </lineage>
</organism>
<comment type="caution">
    <text evidence="10">The sequence shown here is derived from an EMBL/GenBank/DDBJ whole genome shotgun (WGS) entry which is preliminary data.</text>
</comment>
<dbReference type="Proteomes" id="UP001367316">
    <property type="component" value="Unassembled WGS sequence"/>
</dbReference>
<proteinExistence type="predicted"/>
<evidence type="ECO:0000256" key="4">
    <source>
        <dbReference type="ARBA" id="ARBA00023008"/>
    </source>
</evidence>
<protein>
    <recommendedName>
        <fullName evidence="9">Copper-fist domain-containing protein</fullName>
    </recommendedName>
</protein>